<dbReference type="InterPro" id="IPR026634">
    <property type="entry name" value="TPST-like"/>
</dbReference>
<keyword evidence="3" id="KW-1185">Reference proteome</keyword>
<dbReference type="SUPFAM" id="SSF52540">
    <property type="entry name" value="P-loop containing nucleoside triphosphate hydrolases"/>
    <property type="match status" value="1"/>
</dbReference>
<dbReference type="Proteomes" id="UP000198733">
    <property type="component" value="Unassembled WGS sequence"/>
</dbReference>
<reference evidence="2 3" key="1">
    <citation type="submission" date="2016-10" db="EMBL/GenBank/DDBJ databases">
        <authorList>
            <person name="Varghese N."/>
            <person name="Submissions S."/>
        </authorList>
    </citation>
    <scope>NUCLEOTIDE SEQUENCE [LARGE SCALE GENOMIC DNA]</scope>
    <source>
        <strain evidence="2 3">CGMCC 1.7734</strain>
    </source>
</reference>
<comment type="caution">
    <text evidence="2">The sequence shown here is derived from an EMBL/GenBank/DDBJ whole genome shotgun (WGS) entry which is preliminary data.</text>
</comment>
<proteinExistence type="predicted"/>
<keyword evidence="1" id="KW-0808">Transferase</keyword>
<evidence type="ECO:0000256" key="1">
    <source>
        <dbReference type="ARBA" id="ARBA00022679"/>
    </source>
</evidence>
<evidence type="ECO:0000313" key="2">
    <source>
        <dbReference type="EMBL" id="SEP75498.1"/>
    </source>
</evidence>
<evidence type="ECO:0000313" key="3">
    <source>
        <dbReference type="Proteomes" id="UP000198733"/>
    </source>
</evidence>
<organism evidence="2 3">
    <name type="scientific">Virgibacillus subterraneus</name>
    <dbReference type="NCBI Taxonomy" id="621109"/>
    <lineage>
        <taxon>Bacteria</taxon>
        <taxon>Bacillati</taxon>
        <taxon>Bacillota</taxon>
        <taxon>Bacilli</taxon>
        <taxon>Bacillales</taxon>
        <taxon>Bacillaceae</taxon>
        <taxon>Virgibacillus</taxon>
    </lineage>
</organism>
<dbReference type="EMBL" id="FOEH01000001">
    <property type="protein sequence ID" value="SEP75498.1"/>
    <property type="molecule type" value="Genomic_DNA"/>
</dbReference>
<dbReference type="RefSeq" id="WP_175476691.1">
    <property type="nucleotide sequence ID" value="NZ_FOEH01000001.1"/>
</dbReference>
<dbReference type="InterPro" id="IPR027417">
    <property type="entry name" value="P-loop_NTPase"/>
</dbReference>
<dbReference type="PANTHER" id="PTHR12788:SF10">
    <property type="entry name" value="PROTEIN-TYROSINE SULFOTRANSFERASE"/>
    <property type="match status" value="1"/>
</dbReference>
<accession>A0A1H9AHQ4</accession>
<sequence length="247" mass="28589">MDSKKFVFICGLHRSGTTLLFRLLREHNQISGFQNTGVPRDEGQHLQTVFTPAKKHGGPGLFAFDKDAYLTEKSALITPENKEKLYDEWSKYWDLSKPILIEKSPPSIIRTRFFQEMFSNSYFIVIKRHPIAVSFATNAFSKKTVDLEKLIEHWLVSQKQVERDLPLLDRAMEIKYEDLVADSDNVLSTISDFIGVDSIEPSLPIKPNTNSKYQEQWMELSQEKRNNIAEKYEKEINAFGYSFSEIP</sequence>
<dbReference type="PANTHER" id="PTHR12788">
    <property type="entry name" value="PROTEIN-TYROSINE SULFOTRANSFERASE 2"/>
    <property type="match status" value="1"/>
</dbReference>
<name>A0A1H9AHQ4_9BACI</name>
<protein>
    <submittedName>
        <fullName evidence="2">Sulfotransferase family protein</fullName>
    </submittedName>
</protein>
<gene>
    <name evidence="2" type="ORF">SAMN05216232_0786</name>
</gene>
<dbReference type="Gene3D" id="3.40.50.300">
    <property type="entry name" value="P-loop containing nucleotide triphosphate hydrolases"/>
    <property type="match status" value="1"/>
</dbReference>
<dbReference type="Pfam" id="PF13469">
    <property type="entry name" value="Sulfotransfer_3"/>
    <property type="match status" value="1"/>
</dbReference>